<dbReference type="PANTHER" id="PTHR22926">
    <property type="entry name" value="PHOSPHO-N-ACETYLMURAMOYL-PENTAPEPTIDE-TRANSFERASE"/>
    <property type="match status" value="1"/>
</dbReference>
<feature type="transmembrane region" description="Helical" evidence="7">
    <location>
        <begin position="6"/>
        <end position="24"/>
    </location>
</feature>
<keyword evidence="5 7" id="KW-1133">Transmembrane helix</keyword>
<protein>
    <submittedName>
        <fullName evidence="8">Lipopolysaccharide biosynthesis protein</fullName>
    </submittedName>
</protein>
<keyword evidence="4 7" id="KW-0812">Transmembrane</keyword>
<organism evidence="8 9">
    <name type="scientific">Lysobacter arenosi</name>
    <dbReference type="NCBI Taxonomy" id="2795387"/>
    <lineage>
        <taxon>Bacteria</taxon>
        <taxon>Pseudomonadati</taxon>
        <taxon>Pseudomonadota</taxon>
        <taxon>Gammaproteobacteria</taxon>
        <taxon>Lysobacterales</taxon>
        <taxon>Lysobacteraceae</taxon>
        <taxon>Lysobacter</taxon>
    </lineage>
</organism>
<keyword evidence="6 7" id="KW-0472">Membrane</keyword>
<evidence type="ECO:0000256" key="4">
    <source>
        <dbReference type="ARBA" id="ARBA00022692"/>
    </source>
</evidence>
<feature type="transmembrane region" description="Helical" evidence="7">
    <location>
        <begin position="121"/>
        <end position="139"/>
    </location>
</feature>
<name>A0ABX7RG97_9GAMM</name>
<feature type="transmembrane region" description="Helical" evidence="7">
    <location>
        <begin position="270"/>
        <end position="288"/>
    </location>
</feature>
<feature type="transmembrane region" description="Helical" evidence="7">
    <location>
        <begin position="45"/>
        <end position="63"/>
    </location>
</feature>
<keyword evidence="2" id="KW-1003">Cell membrane</keyword>
<evidence type="ECO:0000256" key="5">
    <source>
        <dbReference type="ARBA" id="ARBA00022989"/>
    </source>
</evidence>
<dbReference type="PANTHER" id="PTHR22926:SF3">
    <property type="entry name" value="UNDECAPRENYL-PHOSPHATE ALPHA-N-ACETYLGLUCOSAMINYL 1-PHOSPHATE TRANSFERASE"/>
    <property type="match status" value="1"/>
</dbReference>
<evidence type="ECO:0000256" key="2">
    <source>
        <dbReference type="ARBA" id="ARBA00022475"/>
    </source>
</evidence>
<evidence type="ECO:0000256" key="3">
    <source>
        <dbReference type="ARBA" id="ARBA00022679"/>
    </source>
</evidence>
<dbReference type="Proteomes" id="UP000663400">
    <property type="component" value="Chromosome"/>
</dbReference>
<evidence type="ECO:0000256" key="7">
    <source>
        <dbReference type="SAM" id="Phobius"/>
    </source>
</evidence>
<sequence>MVQWLLVYFLIGVVGTWLARRYAIRQSLIDQPGERRSHQVATPRGGGIAIVIAALVAACALALHRPVDAPLLAAFGVGLVLVAGIGWLDDHRPLSPWWRLLVHAVAAVLLALAVGDVYQSPWLGLVAFIAAMTLTNVWNFMDGINGLAASQAALVAAGLAAIAGSSWGLLGVAVAAACVGFLPFNFPKARIFLGDVGSGALGFCLAALVVVAGARLGGHSWVVLLPLSVFLVDASLTLLRRLLRGERWWTPHTQHAYQVWARRVGHNRVTLAYAGATAVSLLLAFWLASQPEMAFITGITVAWYICCAFLWVGLQKAGSFRTPTSI</sequence>
<feature type="transmembrane region" description="Helical" evidence="7">
    <location>
        <begin position="97"/>
        <end position="115"/>
    </location>
</feature>
<comment type="subcellular location">
    <subcellularLocation>
        <location evidence="1">Cell membrane</location>
        <topology evidence="1">Multi-pass membrane protein</topology>
    </subcellularLocation>
</comment>
<keyword evidence="3" id="KW-0808">Transferase</keyword>
<accession>A0ABX7RG97</accession>
<dbReference type="InterPro" id="IPR000715">
    <property type="entry name" value="Glycosyl_transferase_4"/>
</dbReference>
<evidence type="ECO:0000256" key="1">
    <source>
        <dbReference type="ARBA" id="ARBA00004651"/>
    </source>
</evidence>
<evidence type="ECO:0000313" key="9">
    <source>
        <dbReference type="Proteomes" id="UP000663400"/>
    </source>
</evidence>
<evidence type="ECO:0000256" key="6">
    <source>
        <dbReference type="ARBA" id="ARBA00023136"/>
    </source>
</evidence>
<reference evidence="8 9" key="1">
    <citation type="submission" date="2021-02" db="EMBL/GenBank/DDBJ databases">
        <title>Lysobacter arenosi sp. nov., isolated from soil of gangwondo yeongwol, south Korea.</title>
        <authorList>
            <person name="Kim K.R."/>
            <person name="Kim K.H."/>
            <person name="Jeon C.O."/>
        </authorList>
    </citation>
    <scope>NUCLEOTIDE SEQUENCE [LARGE SCALE GENOMIC DNA]</scope>
    <source>
        <strain evidence="8 9">R7</strain>
    </source>
</reference>
<evidence type="ECO:0000313" key="8">
    <source>
        <dbReference type="EMBL" id="QSX75974.1"/>
    </source>
</evidence>
<dbReference type="Pfam" id="PF00953">
    <property type="entry name" value="Glycos_transf_4"/>
    <property type="match status" value="1"/>
</dbReference>
<keyword evidence="9" id="KW-1185">Reference proteome</keyword>
<dbReference type="RefSeq" id="WP_200605336.1">
    <property type="nucleotide sequence ID" value="NZ_CP071517.1"/>
</dbReference>
<dbReference type="EMBL" id="CP071517">
    <property type="protein sequence ID" value="QSX75974.1"/>
    <property type="molecule type" value="Genomic_DNA"/>
</dbReference>
<gene>
    <name evidence="8" type="ORF">HIV01_005580</name>
</gene>
<proteinExistence type="predicted"/>
<feature type="transmembrane region" description="Helical" evidence="7">
    <location>
        <begin position="294"/>
        <end position="314"/>
    </location>
</feature>
<feature type="transmembrane region" description="Helical" evidence="7">
    <location>
        <begin position="193"/>
        <end position="214"/>
    </location>
</feature>
<feature type="transmembrane region" description="Helical" evidence="7">
    <location>
        <begin position="69"/>
        <end position="88"/>
    </location>
</feature>